<comment type="caution">
    <text evidence="1">The sequence shown here is derived from an EMBL/GenBank/DDBJ whole genome shotgun (WGS) entry which is preliminary data.</text>
</comment>
<accession>A0ABP9F2R4</accession>
<dbReference type="EMBL" id="BAABJH010000002">
    <property type="protein sequence ID" value="GAA4893023.1"/>
    <property type="molecule type" value="Genomic_DNA"/>
</dbReference>
<proteinExistence type="predicted"/>
<keyword evidence="2" id="KW-1185">Reference proteome</keyword>
<organism evidence="1 2">
    <name type="scientific">Flaviramulus aquimarinus</name>
    <dbReference type="NCBI Taxonomy" id="1170456"/>
    <lineage>
        <taxon>Bacteria</taxon>
        <taxon>Pseudomonadati</taxon>
        <taxon>Bacteroidota</taxon>
        <taxon>Flavobacteriia</taxon>
        <taxon>Flavobacteriales</taxon>
        <taxon>Flavobacteriaceae</taxon>
        <taxon>Flaviramulus</taxon>
    </lineage>
</organism>
<dbReference type="InterPro" id="IPR026350">
    <property type="entry name" value="GxxExxY"/>
</dbReference>
<name>A0ABP9F2R4_9FLAO</name>
<dbReference type="Proteomes" id="UP001500433">
    <property type="component" value="Unassembled WGS sequence"/>
</dbReference>
<protein>
    <recommendedName>
        <fullName evidence="3">GxxExxY protein</fullName>
    </recommendedName>
</protein>
<sequence>MNKKDESFENYLASIIVDCCYQIHVGLGPGLLESVYEEVLFTELVERGLKVDRQKRLPVI</sequence>
<reference evidence="2" key="1">
    <citation type="journal article" date="2019" name="Int. J. Syst. Evol. Microbiol.">
        <title>The Global Catalogue of Microorganisms (GCM) 10K type strain sequencing project: providing services to taxonomists for standard genome sequencing and annotation.</title>
        <authorList>
            <consortium name="The Broad Institute Genomics Platform"/>
            <consortium name="The Broad Institute Genome Sequencing Center for Infectious Disease"/>
            <person name="Wu L."/>
            <person name="Ma J."/>
        </authorList>
    </citation>
    <scope>NUCLEOTIDE SEQUENCE [LARGE SCALE GENOMIC DNA]</scope>
    <source>
        <strain evidence="2">JCM 18274</strain>
    </source>
</reference>
<dbReference type="NCBIfam" id="TIGR04256">
    <property type="entry name" value="GxxExxY"/>
    <property type="match status" value="1"/>
</dbReference>
<dbReference type="Pfam" id="PF13366">
    <property type="entry name" value="PDDEXK_3"/>
    <property type="match status" value="1"/>
</dbReference>
<evidence type="ECO:0000313" key="1">
    <source>
        <dbReference type="EMBL" id="GAA4893023.1"/>
    </source>
</evidence>
<gene>
    <name evidence="1" type="ORF">GCM10023311_16860</name>
</gene>
<evidence type="ECO:0000313" key="2">
    <source>
        <dbReference type="Proteomes" id="UP001500433"/>
    </source>
</evidence>
<evidence type="ECO:0008006" key="3">
    <source>
        <dbReference type="Google" id="ProtNLM"/>
    </source>
</evidence>